<evidence type="ECO:0000259" key="2">
    <source>
        <dbReference type="Pfam" id="PF17245"/>
    </source>
</evidence>
<dbReference type="PANTHER" id="PTHR36033:SF1">
    <property type="entry name" value="NUCLEIC ACID-BINDING PROTEINS SUPERFAMILY"/>
    <property type="match status" value="1"/>
</dbReference>
<dbReference type="InterPro" id="IPR035200">
    <property type="entry name" value="Cdc24_OB2"/>
</dbReference>
<accession>A0A445K0X1</accession>
<keyword evidence="5" id="KW-1185">Reference proteome</keyword>
<dbReference type="AlphaFoldDB" id="A0A445K0X1"/>
<organism evidence="4 5">
    <name type="scientific">Glycine soja</name>
    <name type="common">Wild soybean</name>
    <dbReference type="NCBI Taxonomy" id="3848"/>
    <lineage>
        <taxon>Eukaryota</taxon>
        <taxon>Viridiplantae</taxon>
        <taxon>Streptophyta</taxon>
        <taxon>Embryophyta</taxon>
        <taxon>Tracheophyta</taxon>
        <taxon>Spermatophyta</taxon>
        <taxon>Magnoliopsida</taxon>
        <taxon>eudicotyledons</taxon>
        <taxon>Gunneridae</taxon>
        <taxon>Pentapetalae</taxon>
        <taxon>rosids</taxon>
        <taxon>fabids</taxon>
        <taxon>Fabales</taxon>
        <taxon>Fabaceae</taxon>
        <taxon>Papilionoideae</taxon>
        <taxon>50 kb inversion clade</taxon>
        <taxon>NPAAA clade</taxon>
        <taxon>indigoferoid/millettioid clade</taxon>
        <taxon>Phaseoleae</taxon>
        <taxon>Glycine</taxon>
        <taxon>Glycine subgen. Soja</taxon>
    </lineage>
</organism>
<protein>
    <recommendedName>
        <fullName evidence="6">Cell division control protein 24 OB domain-containing protein</fullName>
    </recommendedName>
</protein>
<evidence type="ECO:0000313" key="4">
    <source>
        <dbReference type="EMBL" id="RZC04414.1"/>
    </source>
</evidence>
<dbReference type="Pfam" id="PF17246">
    <property type="entry name" value="CDC24_OB1"/>
    <property type="match status" value="1"/>
</dbReference>
<dbReference type="Proteomes" id="UP000289340">
    <property type="component" value="Chromosome 7"/>
</dbReference>
<feature type="domain" description="Cell division control protein 24 OB" evidence="3">
    <location>
        <begin position="39"/>
        <end position="163"/>
    </location>
</feature>
<sequence>MEHRDYYACNTKVGSAMDVDHCQEDQQKEKEEEQEEDPFLKFVDYARSELLSLEDDQNGDGEGSDGLGWSWIVSRILKTCVAYSSGVTPAILLSELSQAWSEQRRVGAPKKRLELISHLKKNYRRTKLPSTVTIDSIYEKNFLSLNSVLEAVIIDAFVLPGTNIHMLTLGDYWSSNIIDVYLHRRFYDLAGLQNGILKRGREIFLTGCYLRTSTGGSGHPRLLPTEYLVILLDENQDDDAMLLGAQFCSDSFSSISLDAVNGGASCSLYARIEKIESSEIQRKFETLQRKQVTLVDGDGVKLMFFLWGEQILLANLFRVGSMLALDKPYVNSSVDCDTETCKDLCLEYGSETQLYLVPYIQHEEQVCVTLTPNHRHGSRPLGSYNSGQDLKFSQVSLPRDSQGTIDFSNYPFRSFVVDLRNKMNGISLYGVVTDIIKENDQQTVFSLRIADTSGEIWTKLHFARFWSLGRVSFGHTVYVSGMTCTMSKQKCMEVLWFENDIGASFINLSCLPALINSSCLHKLSRLSDISAQTSYAQVCRVWLDPSEYFYVNTIFSHSLCGHFVKRSDRLVECSFCRTIYDARIVRTFHLKITLADKDTGTKVLAWCTGQTAMDLLQISPEEFNELPEDEQVMYPSSLENERFMVALVNCKRDGCVIDGLSPDDSISWEITRAYKCE</sequence>
<dbReference type="EMBL" id="QZWG01000007">
    <property type="protein sequence ID" value="RZC04414.1"/>
    <property type="molecule type" value="Genomic_DNA"/>
</dbReference>
<dbReference type="Pfam" id="PF17245">
    <property type="entry name" value="CDC24_OB2"/>
    <property type="match status" value="1"/>
</dbReference>
<feature type="domain" description="Cell division control protein 24 OB" evidence="2">
    <location>
        <begin position="168"/>
        <end position="297"/>
    </location>
</feature>
<dbReference type="PANTHER" id="PTHR36033">
    <property type="entry name" value="NUCLEIC ACID-BINDING PROTEINS SUPERFAMILY"/>
    <property type="match status" value="1"/>
</dbReference>
<dbReference type="InterPro" id="IPR035203">
    <property type="entry name" value="Cdc24_OB3"/>
</dbReference>
<evidence type="ECO:0000259" key="3">
    <source>
        <dbReference type="Pfam" id="PF17246"/>
    </source>
</evidence>
<proteinExistence type="predicted"/>
<name>A0A445K0X1_GLYSO</name>
<evidence type="ECO:0008006" key="6">
    <source>
        <dbReference type="Google" id="ProtNLM"/>
    </source>
</evidence>
<evidence type="ECO:0000313" key="5">
    <source>
        <dbReference type="Proteomes" id="UP000289340"/>
    </source>
</evidence>
<feature type="domain" description="Cell division control protein 24 OB" evidence="1">
    <location>
        <begin position="418"/>
        <end position="638"/>
    </location>
</feature>
<comment type="caution">
    <text evidence="4">The sequence shown here is derived from an EMBL/GenBank/DDBJ whole genome shotgun (WGS) entry which is preliminary data.</text>
</comment>
<reference evidence="4 5" key="1">
    <citation type="submission" date="2018-09" db="EMBL/GenBank/DDBJ databases">
        <title>A high-quality reference genome of wild soybean provides a powerful tool to mine soybean genomes.</title>
        <authorList>
            <person name="Xie M."/>
            <person name="Chung C.Y.L."/>
            <person name="Li M.-W."/>
            <person name="Wong F.-L."/>
            <person name="Chan T.-F."/>
            <person name="Lam H.-M."/>
        </authorList>
    </citation>
    <scope>NUCLEOTIDE SEQUENCE [LARGE SCALE GENOMIC DNA]</scope>
    <source>
        <strain evidence="5">cv. W05</strain>
        <tissue evidence="4">Hypocotyl of etiolated seedlings</tissue>
    </source>
</reference>
<dbReference type="Gramene" id="XM_028385799.1">
    <property type="protein sequence ID" value="XP_028241600.1"/>
    <property type="gene ID" value="LOC114419968"/>
</dbReference>
<evidence type="ECO:0000259" key="1">
    <source>
        <dbReference type="Pfam" id="PF17244"/>
    </source>
</evidence>
<dbReference type="Pfam" id="PF17244">
    <property type="entry name" value="CDC24_OB3"/>
    <property type="match status" value="1"/>
</dbReference>
<gene>
    <name evidence="4" type="ORF">D0Y65_018829</name>
</gene>
<dbReference type="InterPro" id="IPR035201">
    <property type="entry name" value="Cdc24_OB1"/>
</dbReference>